<dbReference type="Proteomes" id="UP000683360">
    <property type="component" value="Unassembled WGS sequence"/>
</dbReference>
<accession>A0A8S3RID1</accession>
<evidence type="ECO:0000313" key="1">
    <source>
        <dbReference type="EMBL" id="CAG2209128.1"/>
    </source>
</evidence>
<reference evidence="1" key="1">
    <citation type="submission" date="2021-03" db="EMBL/GenBank/DDBJ databases">
        <authorList>
            <person name="Bekaert M."/>
        </authorList>
    </citation>
    <scope>NUCLEOTIDE SEQUENCE</scope>
</reference>
<evidence type="ECO:0000313" key="2">
    <source>
        <dbReference type="Proteomes" id="UP000683360"/>
    </source>
</evidence>
<dbReference type="EMBL" id="CAJPWZ010001140">
    <property type="protein sequence ID" value="CAG2209128.1"/>
    <property type="molecule type" value="Genomic_DNA"/>
</dbReference>
<dbReference type="OrthoDB" id="6142323at2759"/>
<gene>
    <name evidence="1" type="ORF">MEDL_23272</name>
</gene>
<protein>
    <submittedName>
        <fullName evidence="1">Uncharacterized protein</fullName>
    </submittedName>
</protein>
<name>A0A8S3RID1_MYTED</name>
<proteinExistence type="predicted"/>
<dbReference type="AlphaFoldDB" id="A0A8S3RID1"/>
<organism evidence="1 2">
    <name type="scientific">Mytilus edulis</name>
    <name type="common">Blue mussel</name>
    <dbReference type="NCBI Taxonomy" id="6550"/>
    <lineage>
        <taxon>Eukaryota</taxon>
        <taxon>Metazoa</taxon>
        <taxon>Spiralia</taxon>
        <taxon>Lophotrochozoa</taxon>
        <taxon>Mollusca</taxon>
        <taxon>Bivalvia</taxon>
        <taxon>Autobranchia</taxon>
        <taxon>Pteriomorphia</taxon>
        <taxon>Mytilida</taxon>
        <taxon>Mytiloidea</taxon>
        <taxon>Mytilidae</taxon>
        <taxon>Mytilinae</taxon>
        <taxon>Mytilus</taxon>
    </lineage>
</organism>
<comment type="caution">
    <text evidence="1">The sequence shown here is derived from an EMBL/GenBank/DDBJ whole genome shotgun (WGS) entry which is preliminary data.</text>
</comment>
<sequence length="188" mass="21033">MVDLNVKALTDNPDMIQSETTEVNSKLDQIRTIYQTTSDDRLGFKHGKKKKKGITPGTWKSTSNGLAITIEAIQDLEININLPDRQEIITAITLLKNGKSPGQDNLNAELFEVDPELAAEILQSLFTSIWEGKIIPDDWTKGIHCKGIATSGWPKSNRNGEPLSLPYYIINMPLAYRAVSNIPNYRKH</sequence>
<keyword evidence="2" id="KW-1185">Reference proteome</keyword>